<dbReference type="SUPFAM" id="SSF161098">
    <property type="entry name" value="MetI-like"/>
    <property type="match status" value="1"/>
</dbReference>
<dbReference type="Proteomes" id="UP000249260">
    <property type="component" value="Unassembled WGS sequence"/>
</dbReference>
<feature type="domain" description="ABC transmembrane type-1" evidence="8">
    <location>
        <begin position="94"/>
        <end position="295"/>
    </location>
</feature>
<keyword evidence="5 7" id="KW-1133">Transmembrane helix</keyword>
<keyword evidence="10" id="KW-1185">Reference proteome</keyword>
<evidence type="ECO:0000256" key="5">
    <source>
        <dbReference type="ARBA" id="ARBA00022989"/>
    </source>
</evidence>
<evidence type="ECO:0000256" key="3">
    <source>
        <dbReference type="ARBA" id="ARBA00022475"/>
    </source>
</evidence>
<keyword evidence="4 7" id="KW-0812">Transmembrane</keyword>
<feature type="transmembrane region" description="Helical" evidence="7">
    <location>
        <begin position="172"/>
        <end position="191"/>
    </location>
</feature>
<dbReference type="InterPro" id="IPR035906">
    <property type="entry name" value="MetI-like_sf"/>
</dbReference>
<evidence type="ECO:0000313" key="9">
    <source>
        <dbReference type="EMBL" id="RAP76310.1"/>
    </source>
</evidence>
<comment type="similarity">
    <text evidence="7">Belongs to the binding-protein-dependent transport system permease family.</text>
</comment>
<dbReference type="InterPro" id="IPR000515">
    <property type="entry name" value="MetI-like"/>
</dbReference>
<reference evidence="9 10" key="1">
    <citation type="submission" date="2018-06" db="EMBL/GenBank/DDBJ databases">
        <title>Paenibacillus montanisoli sp. nov., isolated from mountain area soil.</title>
        <authorList>
            <person name="Wu M."/>
        </authorList>
    </citation>
    <scope>NUCLEOTIDE SEQUENCE [LARGE SCALE GENOMIC DNA]</scope>
    <source>
        <strain evidence="9 10">RA17</strain>
    </source>
</reference>
<name>A0A328U106_9BACL</name>
<dbReference type="CDD" id="cd06261">
    <property type="entry name" value="TM_PBP2"/>
    <property type="match status" value="1"/>
</dbReference>
<dbReference type="OrthoDB" id="24153at2"/>
<dbReference type="Pfam" id="PF19300">
    <property type="entry name" value="BPD_transp_1_N"/>
    <property type="match status" value="1"/>
</dbReference>
<dbReference type="GO" id="GO:0005886">
    <property type="term" value="C:plasma membrane"/>
    <property type="evidence" value="ECO:0007669"/>
    <property type="project" value="UniProtKB-SubCell"/>
</dbReference>
<dbReference type="InterPro" id="IPR045621">
    <property type="entry name" value="BPD_transp_1_N"/>
</dbReference>
<gene>
    <name evidence="9" type="ORF">DL346_12990</name>
</gene>
<dbReference type="Gene3D" id="1.10.3720.10">
    <property type="entry name" value="MetI-like"/>
    <property type="match status" value="1"/>
</dbReference>
<dbReference type="Pfam" id="PF00528">
    <property type="entry name" value="BPD_transp_1"/>
    <property type="match status" value="1"/>
</dbReference>
<dbReference type="PANTHER" id="PTHR43163">
    <property type="entry name" value="DIPEPTIDE TRANSPORT SYSTEM PERMEASE PROTEIN DPPB-RELATED"/>
    <property type="match status" value="1"/>
</dbReference>
<feature type="transmembrane region" description="Helical" evidence="7">
    <location>
        <begin position="272"/>
        <end position="298"/>
    </location>
</feature>
<comment type="caution">
    <text evidence="9">The sequence shown here is derived from an EMBL/GenBank/DDBJ whole genome shotgun (WGS) entry which is preliminary data.</text>
</comment>
<dbReference type="PANTHER" id="PTHR43163:SF6">
    <property type="entry name" value="DIPEPTIDE TRANSPORT SYSTEM PERMEASE PROTEIN DPPB-RELATED"/>
    <property type="match status" value="1"/>
</dbReference>
<dbReference type="GO" id="GO:0055085">
    <property type="term" value="P:transmembrane transport"/>
    <property type="evidence" value="ECO:0007669"/>
    <property type="project" value="InterPro"/>
</dbReference>
<feature type="transmembrane region" description="Helical" evidence="7">
    <location>
        <begin position="9"/>
        <end position="27"/>
    </location>
</feature>
<keyword evidence="2 7" id="KW-0813">Transport</keyword>
<protein>
    <submittedName>
        <fullName evidence="9">ABC transporter permease</fullName>
    </submittedName>
</protein>
<evidence type="ECO:0000256" key="1">
    <source>
        <dbReference type="ARBA" id="ARBA00004651"/>
    </source>
</evidence>
<accession>A0A328U106</accession>
<feature type="transmembrane region" description="Helical" evidence="7">
    <location>
        <begin position="230"/>
        <end position="252"/>
    </location>
</feature>
<evidence type="ECO:0000256" key="2">
    <source>
        <dbReference type="ARBA" id="ARBA00022448"/>
    </source>
</evidence>
<proteinExistence type="inferred from homology"/>
<dbReference type="EMBL" id="QLUW01000002">
    <property type="protein sequence ID" value="RAP76310.1"/>
    <property type="molecule type" value="Genomic_DNA"/>
</dbReference>
<dbReference type="RefSeq" id="WP_112882531.1">
    <property type="nucleotide sequence ID" value="NZ_QLUW01000002.1"/>
</dbReference>
<evidence type="ECO:0000256" key="4">
    <source>
        <dbReference type="ARBA" id="ARBA00022692"/>
    </source>
</evidence>
<dbReference type="PROSITE" id="PS50928">
    <property type="entry name" value="ABC_TM1"/>
    <property type="match status" value="1"/>
</dbReference>
<comment type="subcellular location">
    <subcellularLocation>
        <location evidence="1 7">Cell membrane</location>
        <topology evidence="1 7">Multi-pass membrane protein</topology>
    </subcellularLocation>
</comment>
<evidence type="ECO:0000256" key="7">
    <source>
        <dbReference type="RuleBase" id="RU363032"/>
    </source>
</evidence>
<sequence>MARYLGGKLFNIIISLLVLATATFFLMKAVPGDPFTQEKAIPPEIKANIMAHYGLDKPLGTQYLVYMKNLFQLDLGESMKSQNRSVTTIIKESFATSAKVGAIAIIVSVIVGIYLGMMAALRHKKLIDNAAMFIAVIGISIPNFVIGALLQYFLGVKFPIFTVQGLEGPLDYVLPTIALSTLPIAFIARLTRSTMLEVLTSDYIRTAKAKGLSPHAILWQHGLRNGILPVVTYLGPMTANIITGSVVVERIFGLPGLGGHFVESISNRDYTLIMGITIFYAVILMAARFITDIVYIFVDPRIKVSGGVVKK</sequence>
<dbReference type="AlphaFoldDB" id="A0A328U106"/>
<evidence type="ECO:0000259" key="8">
    <source>
        <dbReference type="PROSITE" id="PS50928"/>
    </source>
</evidence>
<keyword evidence="6 7" id="KW-0472">Membrane</keyword>
<organism evidence="9 10">
    <name type="scientific">Paenibacillus montanisoli</name>
    <dbReference type="NCBI Taxonomy" id="2081970"/>
    <lineage>
        <taxon>Bacteria</taxon>
        <taxon>Bacillati</taxon>
        <taxon>Bacillota</taxon>
        <taxon>Bacilli</taxon>
        <taxon>Bacillales</taxon>
        <taxon>Paenibacillaceae</taxon>
        <taxon>Paenibacillus</taxon>
    </lineage>
</organism>
<keyword evidence="3" id="KW-1003">Cell membrane</keyword>
<evidence type="ECO:0000256" key="6">
    <source>
        <dbReference type="ARBA" id="ARBA00023136"/>
    </source>
</evidence>
<feature type="transmembrane region" description="Helical" evidence="7">
    <location>
        <begin position="133"/>
        <end position="152"/>
    </location>
</feature>
<feature type="transmembrane region" description="Helical" evidence="7">
    <location>
        <begin position="100"/>
        <end position="121"/>
    </location>
</feature>
<evidence type="ECO:0000313" key="10">
    <source>
        <dbReference type="Proteomes" id="UP000249260"/>
    </source>
</evidence>